<dbReference type="Pfam" id="PF13409">
    <property type="entry name" value="GST_N_2"/>
    <property type="match status" value="1"/>
</dbReference>
<sequence length="217" mass="24611">MLTLISATPSPFARMNRIALAEKGIPFELKNEIPWHDTTETPNYNPLEKLPILLFDDGRAPIYDSAHIQEYIVQKYADHPPTLLTGDLDTDLKARQILTLSEGLMDAFVLVFWESKRDEDKQSKQWADRQNRKVDGAMKAMNELAKERGSSDYLLGDVLTIADIAVVCAVGMVEFAGLRPQWKEKLPELASYVANLEVRKTFEETRPVMFDLKDGLV</sequence>
<organism evidence="4 5">
    <name type="scientific">Vermiconidia calcicola</name>
    <dbReference type="NCBI Taxonomy" id="1690605"/>
    <lineage>
        <taxon>Eukaryota</taxon>
        <taxon>Fungi</taxon>
        <taxon>Dikarya</taxon>
        <taxon>Ascomycota</taxon>
        <taxon>Pezizomycotina</taxon>
        <taxon>Dothideomycetes</taxon>
        <taxon>Dothideomycetidae</taxon>
        <taxon>Mycosphaerellales</taxon>
        <taxon>Extremaceae</taxon>
        <taxon>Vermiconidia</taxon>
    </lineage>
</organism>
<dbReference type="Pfam" id="PF00043">
    <property type="entry name" value="GST_C"/>
    <property type="match status" value="1"/>
</dbReference>
<protein>
    <recommendedName>
        <fullName evidence="6">Glutathione S-transferase</fullName>
    </recommendedName>
</protein>
<reference evidence="4 5" key="1">
    <citation type="submission" date="2023-06" db="EMBL/GenBank/DDBJ databases">
        <title>Black Yeasts Isolated from many extreme environments.</title>
        <authorList>
            <person name="Coleine C."/>
            <person name="Stajich J.E."/>
            <person name="Selbmann L."/>
        </authorList>
    </citation>
    <scope>NUCLEOTIDE SEQUENCE [LARGE SCALE GENOMIC DNA]</scope>
    <source>
        <strain evidence="4 5">CCFEE 5887</strain>
    </source>
</reference>
<dbReference type="Gene3D" id="1.20.1050.10">
    <property type="match status" value="1"/>
</dbReference>
<dbReference type="InterPro" id="IPR036249">
    <property type="entry name" value="Thioredoxin-like_sf"/>
</dbReference>
<dbReference type="SFLD" id="SFLDG00358">
    <property type="entry name" value="Main_(cytGST)"/>
    <property type="match status" value="1"/>
</dbReference>
<dbReference type="PANTHER" id="PTHR44051:SF8">
    <property type="entry name" value="GLUTATHIONE S-TRANSFERASE GSTA"/>
    <property type="match status" value="1"/>
</dbReference>
<dbReference type="Proteomes" id="UP001345827">
    <property type="component" value="Unassembled WGS sequence"/>
</dbReference>
<feature type="domain" description="GST C-terminal" evidence="3">
    <location>
        <begin position="87"/>
        <end position="217"/>
    </location>
</feature>
<name>A0AAV9QC26_9PEZI</name>
<dbReference type="SUPFAM" id="SSF52833">
    <property type="entry name" value="Thioredoxin-like"/>
    <property type="match status" value="1"/>
</dbReference>
<dbReference type="SUPFAM" id="SSF47616">
    <property type="entry name" value="GST C-terminal domain-like"/>
    <property type="match status" value="1"/>
</dbReference>
<dbReference type="InterPro" id="IPR004045">
    <property type="entry name" value="Glutathione_S-Trfase_N"/>
</dbReference>
<dbReference type="InterPro" id="IPR004046">
    <property type="entry name" value="GST_C"/>
</dbReference>
<dbReference type="InterPro" id="IPR040079">
    <property type="entry name" value="Glutathione_S-Trfase"/>
</dbReference>
<dbReference type="PROSITE" id="PS50404">
    <property type="entry name" value="GST_NTER"/>
    <property type="match status" value="1"/>
</dbReference>
<dbReference type="InterPro" id="IPR036282">
    <property type="entry name" value="Glutathione-S-Trfase_C_sf"/>
</dbReference>
<accession>A0AAV9QC26</accession>
<dbReference type="InterPro" id="IPR010987">
    <property type="entry name" value="Glutathione-S-Trfase_C-like"/>
</dbReference>
<proteinExistence type="inferred from homology"/>
<evidence type="ECO:0008006" key="6">
    <source>
        <dbReference type="Google" id="ProtNLM"/>
    </source>
</evidence>
<comment type="caution">
    <text evidence="4">The sequence shown here is derived from an EMBL/GenBank/DDBJ whole genome shotgun (WGS) entry which is preliminary data.</text>
</comment>
<dbReference type="EMBL" id="JAXLQG010000007">
    <property type="protein sequence ID" value="KAK5537633.1"/>
    <property type="molecule type" value="Genomic_DNA"/>
</dbReference>
<evidence type="ECO:0000313" key="4">
    <source>
        <dbReference type="EMBL" id="KAK5537633.1"/>
    </source>
</evidence>
<dbReference type="FunFam" id="3.40.30.10:FF:000885">
    <property type="entry name" value="Uncharacterized protein (Fragment)"/>
    <property type="match status" value="1"/>
</dbReference>
<feature type="domain" description="GST N-terminal" evidence="2">
    <location>
        <begin position="1"/>
        <end position="80"/>
    </location>
</feature>
<keyword evidence="5" id="KW-1185">Reference proteome</keyword>
<evidence type="ECO:0000256" key="1">
    <source>
        <dbReference type="ARBA" id="ARBA00007409"/>
    </source>
</evidence>
<dbReference type="SFLD" id="SFLDS00019">
    <property type="entry name" value="Glutathione_Transferase_(cytos"/>
    <property type="match status" value="1"/>
</dbReference>
<gene>
    <name evidence="4" type="ORF">LTR25_004885</name>
</gene>
<dbReference type="PANTHER" id="PTHR44051">
    <property type="entry name" value="GLUTATHIONE S-TRANSFERASE-RELATED"/>
    <property type="match status" value="1"/>
</dbReference>
<dbReference type="AlphaFoldDB" id="A0AAV9QC26"/>
<evidence type="ECO:0000259" key="2">
    <source>
        <dbReference type="PROSITE" id="PS50404"/>
    </source>
</evidence>
<evidence type="ECO:0000313" key="5">
    <source>
        <dbReference type="Proteomes" id="UP001345827"/>
    </source>
</evidence>
<dbReference type="Gene3D" id="3.40.30.10">
    <property type="entry name" value="Glutaredoxin"/>
    <property type="match status" value="1"/>
</dbReference>
<evidence type="ECO:0000259" key="3">
    <source>
        <dbReference type="PROSITE" id="PS50405"/>
    </source>
</evidence>
<dbReference type="PROSITE" id="PS50405">
    <property type="entry name" value="GST_CTER"/>
    <property type="match status" value="1"/>
</dbReference>
<comment type="similarity">
    <text evidence="1">Belongs to the GST superfamily.</text>
</comment>